<evidence type="ECO:0000256" key="1">
    <source>
        <dbReference type="SAM" id="MobiDB-lite"/>
    </source>
</evidence>
<feature type="compositionally biased region" description="Basic residues" evidence="1">
    <location>
        <begin position="108"/>
        <end position="125"/>
    </location>
</feature>
<evidence type="ECO:0000313" key="2">
    <source>
        <dbReference type="EMBL" id="KAL2711539.1"/>
    </source>
</evidence>
<comment type="caution">
    <text evidence="2">The sequence shown here is derived from an EMBL/GenBank/DDBJ whole genome shotgun (WGS) entry which is preliminary data.</text>
</comment>
<organism evidence="2 3">
    <name type="scientific">Vespula squamosa</name>
    <name type="common">Southern yellow jacket</name>
    <name type="synonym">Wasp</name>
    <dbReference type="NCBI Taxonomy" id="30214"/>
    <lineage>
        <taxon>Eukaryota</taxon>
        <taxon>Metazoa</taxon>
        <taxon>Ecdysozoa</taxon>
        <taxon>Arthropoda</taxon>
        <taxon>Hexapoda</taxon>
        <taxon>Insecta</taxon>
        <taxon>Pterygota</taxon>
        <taxon>Neoptera</taxon>
        <taxon>Endopterygota</taxon>
        <taxon>Hymenoptera</taxon>
        <taxon>Apocrita</taxon>
        <taxon>Aculeata</taxon>
        <taxon>Vespoidea</taxon>
        <taxon>Vespidae</taxon>
        <taxon>Vespinae</taxon>
        <taxon>Vespula</taxon>
    </lineage>
</organism>
<name>A0ABD1ZT39_VESSQ</name>
<feature type="compositionally biased region" description="Low complexity" evidence="1">
    <location>
        <begin position="22"/>
        <end position="36"/>
    </location>
</feature>
<feature type="compositionally biased region" description="Basic and acidic residues" evidence="1">
    <location>
        <begin position="55"/>
        <end position="74"/>
    </location>
</feature>
<dbReference type="EMBL" id="JAUDFV010000173">
    <property type="protein sequence ID" value="KAL2711539.1"/>
    <property type="molecule type" value="Genomic_DNA"/>
</dbReference>
<feature type="region of interest" description="Disordered" evidence="1">
    <location>
        <begin position="1"/>
        <end position="144"/>
    </location>
</feature>
<keyword evidence="3" id="KW-1185">Reference proteome</keyword>
<gene>
    <name evidence="2" type="ORF">V1478_018560</name>
</gene>
<feature type="compositionally biased region" description="Basic residues" evidence="1">
    <location>
        <begin position="78"/>
        <end position="90"/>
    </location>
</feature>
<accession>A0ABD1ZT39</accession>
<reference evidence="2 3" key="1">
    <citation type="journal article" date="2024" name="Ann. Entomol. Soc. Am.">
        <title>Genomic analyses of the southern and eastern yellowjacket wasps (Hymenoptera: Vespidae) reveal evolutionary signatures of social life.</title>
        <authorList>
            <person name="Catto M.A."/>
            <person name="Caine P.B."/>
            <person name="Orr S.E."/>
            <person name="Hunt B.G."/>
            <person name="Goodisman M.A.D."/>
        </authorList>
    </citation>
    <scope>NUCLEOTIDE SEQUENCE [LARGE SCALE GENOMIC DNA]</scope>
    <source>
        <strain evidence="2">233</strain>
        <tissue evidence="2">Head and thorax</tissue>
    </source>
</reference>
<feature type="compositionally biased region" description="Polar residues" evidence="1">
    <location>
        <begin position="10"/>
        <end position="21"/>
    </location>
</feature>
<protein>
    <recommendedName>
        <fullName evidence="4">Translocon at the inner envelope membrane of chloroplasts 214</fullName>
    </recommendedName>
</protein>
<feature type="compositionally biased region" description="Polar residues" evidence="1">
    <location>
        <begin position="133"/>
        <end position="144"/>
    </location>
</feature>
<dbReference type="Proteomes" id="UP001607302">
    <property type="component" value="Unassembled WGS sequence"/>
</dbReference>
<feature type="compositionally biased region" description="Low complexity" evidence="1">
    <location>
        <begin position="98"/>
        <end position="107"/>
    </location>
</feature>
<dbReference type="AlphaFoldDB" id="A0ABD1ZT39"/>
<proteinExistence type="predicted"/>
<sequence length="234" mass="27670">MKRPVEKSQTRQSGLDGSQHSVIIVKVYVTTTTTTITRRDETKPNQTRPDQTTPDETRPDETRREETRRDDYDTRNFPQRKKRKIIHRRLYNANGSFQQQQQQQQLQYKKKKKKNKRNKKNKKNKIQSEKTRSSVAMTSNTAKSNLGQRTQYRIFPWITSKMLEIEFKERREKKKEEKAKEGAKRDENSNKKLLNLISFNSTLRWLTSTNEFGGLKSFGIEAEARIYPSQVIKA</sequence>
<evidence type="ECO:0000313" key="3">
    <source>
        <dbReference type="Proteomes" id="UP001607302"/>
    </source>
</evidence>
<evidence type="ECO:0008006" key="4">
    <source>
        <dbReference type="Google" id="ProtNLM"/>
    </source>
</evidence>